<reference evidence="2 3" key="1">
    <citation type="submission" date="2023-05" db="EMBL/GenBank/DDBJ databases">
        <title>Genome sequence of Pinibacter sp. MAH-24.</title>
        <authorList>
            <person name="Huq M.A."/>
        </authorList>
    </citation>
    <scope>NUCLEOTIDE SEQUENCE [LARGE SCALE GENOMIC DNA]</scope>
    <source>
        <strain evidence="2 3">MAH-24</strain>
    </source>
</reference>
<gene>
    <name evidence="2" type="ORF">QJ048_18425</name>
</gene>
<name>A0ABT6RHC8_9BACT</name>
<evidence type="ECO:0000256" key="1">
    <source>
        <dbReference type="SAM" id="MobiDB-lite"/>
    </source>
</evidence>
<dbReference type="Proteomes" id="UP001226434">
    <property type="component" value="Unassembled WGS sequence"/>
</dbReference>
<protein>
    <recommendedName>
        <fullName evidence="4">DUF4138 domain-containing protein</fullName>
    </recommendedName>
</protein>
<evidence type="ECO:0000313" key="2">
    <source>
        <dbReference type="EMBL" id="MDI3321780.1"/>
    </source>
</evidence>
<sequence length="296" mass="34324">MLRAVLFTLFILFSSILIYGQDTLPSISVVKKARNKILISWINPYKNAVKQLSIQRSSDSKKQFKTIMTMPDPTTPQNGFLDTQAPNDSMYYRMYVQLDSGKYEFSKAKKPTADTSRAVTVNEVMSNGNDKKYESAPTTTRPTRETPNARVTPPPPPERIIVIKRADSVVAFIPERQFRRYKDSLNYKTRDTIYSETNDTLLIRPFVPKEVFKASKYVFTEKEGRVKISLPDAMTKKYSVKFFEEDSTLLFEIKKVSEPILMLDKSNFVHGGWFRFELYEDGHLKEKQKLYIPKDF</sequence>
<proteinExistence type="predicted"/>
<accession>A0ABT6RHC8</accession>
<comment type="caution">
    <text evidence="2">The sequence shown here is derived from an EMBL/GenBank/DDBJ whole genome shotgun (WGS) entry which is preliminary data.</text>
</comment>
<evidence type="ECO:0000313" key="3">
    <source>
        <dbReference type="Proteomes" id="UP001226434"/>
    </source>
</evidence>
<dbReference type="RefSeq" id="WP_282335886.1">
    <property type="nucleotide sequence ID" value="NZ_JASBRG010000007.1"/>
</dbReference>
<keyword evidence="3" id="KW-1185">Reference proteome</keyword>
<dbReference type="EMBL" id="JASBRG010000007">
    <property type="protein sequence ID" value="MDI3321780.1"/>
    <property type="molecule type" value="Genomic_DNA"/>
</dbReference>
<organism evidence="2 3">
    <name type="scientific">Pinibacter soli</name>
    <dbReference type="NCBI Taxonomy" id="3044211"/>
    <lineage>
        <taxon>Bacteria</taxon>
        <taxon>Pseudomonadati</taxon>
        <taxon>Bacteroidota</taxon>
        <taxon>Chitinophagia</taxon>
        <taxon>Chitinophagales</taxon>
        <taxon>Chitinophagaceae</taxon>
        <taxon>Pinibacter</taxon>
    </lineage>
</organism>
<evidence type="ECO:0008006" key="4">
    <source>
        <dbReference type="Google" id="ProtNLM"/>
    </source>
</evidence>
<feature type="region of interest" description="Disordered" evidence="1">
    <location>
        <begin position="128"/>
        <end position="158"/>
    </location>
</feature>